<sequence>MSLALVHSRARAGVLAPPVRVEVHLSGGLPSTQIVGLPEAAVRESRDRVRAAILCAQFEFPARRITINLAPADLPKEGGRFDLPIALGILAASGQIDRQALAGHEFLGELALTGELRSIDGALPAALAAARDGRTLVVPPGNAGEAALAQQATVLSARTLLEVCAALNGSASLPAAAAPAVEPVRLPDLADVRGQLQARRALEIAAAGGHHLLLMGSPGCGKTLLASRLPGILPAASEAEALETAAVASVSGRGVDPARWRQRPYRAPHHTASAVALVGGGSHPRPGEISLAHNGVLFLDELPEWSRHALEVLREPLESGAVTVSRAARSAEFPARFQLIAAMNPCPCGWAGDSSGRCRCTPDGIRRYRARISGPLLDRIDLHVAVPRLPPGDLRSDGPPGEDSATVRERVQHARQRQQQRAGKANARLDQSETLLHCRLQPRDQTLLEQAIERLQLSARSLHRILRVARSIADLADAADIQTLHLTEAIGYRQLDRASHEA</sequence>
<organism evidence="6 7">
    <name type="scientific">Xanthomonas chitinilytica</name>
    <dbReference type="NCBI Taxonomy" id="2989819"/>
    <lineage>
        <taxon>Bacteria</taxon>
        <taxon>Pseudomonadati</taxon>
        <taxon>Pseudomonadota</taxon>
        <taxon>Gammaproteobacteria</taxon>
        <taxon>Lysobacterales</taxon>
        <taxon>Lysobacteraceae</taxon>
        <taxon>Xanthomonas</taxon>
    </lineage>
</organism>
<dbReference type="Pfam" id="PF01078">
    <property type="entry name" value="Mg_chelatase"/>
    <property type="match status" value="1"/>
</dbReference>
<dbReference type="Proteomes" id="UP001209922">
    <property type="component" value="Unassembled WGS sequence"/>
</dbReference>
<dbReference type="InterPro" id="IPR020568">
    <property type="entry name" value="Ribosomal_Su5_D2-typ_SF"/>
</dbReference>
<dbReference type="Gene3D" id="3.40.50.300">
    <property type="entry name" value="P-loop containing nucleotide triphosphate hydrolases"/>
    <property type="match status" value="1"/>
</dbReference>
<dbReference type="PANTHER" id="PTHR32039">
    <property type="entry name" value="MAGNESIUM-CHELATASE SUBUNIT CHLI"/>
    <property type="match status" value="1"/>
</dbReference>
<comment type="similarity">
    <text evidence="1">Belongs to the Mg-chelatase subunits D/I family. ComM subfamily.</text>
</comment>
<dbReference type="SMART" id="SM00382">
    <property type="entry name" value="AAA"/>
    <property type="match status" value="1"/>
</dbReference>
<dbReference type="PRINTS" id="PR01657">
    <property type="entry name" value="MCMFAMILY"/>
</dbReference>
<accession>A0ABT3K0F8</accession>
<name>A0ABT3K0F8_9XANT</name>
<dbReference type="InterPro" id="IPR001208">
    <property type="entry name" value="MCM_dom"/>
</dbReference>
<dbReference type="EMBL" id="JAPCHY010000021">
    <property type="protein sequence ID" value="MCW4474225.1"/>
    <property type="molecule type" value="Genomic_DNA"/>
</dbReference>
<evidence type="ECO:0000256" key="2">
    <source>
        <dbReference type="ARBA" id="ARBA00022741"/>
    </source>
</evidence>
<dbReference type="PANTHER" id="PTHR32039:SF7">
    <property type="entry name" value="COMPETENCE PROTEIN COMM"/>
    <property type="match status" value="1"/>
</dbReference>
<evidence type="ECO:0000256" key="4">
    <source>
        <dbReference type="SAM" id="MobiDB-lite"/>
    </source>
</evidence>
<proteinExistence type="inferred from homology"/>
<dbReference type="InterPro" id="IPR027417">
    <property type="entry name" value="P-loop_NTPase"/>
</dbReference>
<dbReference type="NCBIfam" id="NF007365">
    <property type="entry name" value="PRK09862.1"/>
    <property type="match status" value="1"/>
</dbReference>
<keyword evidence="3" id="KW-0067">ATP-binding</keyword>
<evidence type="ECO:0000313" key="7">
    <source>
        <dbReference type="Proteomes" id="UP001209922"/>
    </source>
</evidence>
<evidence type="ECO:0000259" key="5">
    <source>
        <dbReference type="PROSITE" id="PS50051"/>
    </source>
</evidence>
<keyword evidence="7" id="KW-1185">Reference proteome</keyword>
<reference evidence="6 7" key="1">
    <citation type="submission" date="2022-10" db="EMBL/GenBank/DDBJ databases">
        <title>Xanthomonas sp. H13-6.</title>
        <authorList>
            <person name="Liu X."/>
            <person name="Deng Z."/>
            <person name="Jiang Y."/>
            <person name="Yu T."/>
            <person name="Ai J."/>
        </authorList>
    </citation>
    <scope>NUCLEOTIDE SEQUENCE [LARGE SCALE GENOMIC DNA]</scope>
    <source>
        <strain evidence="6 7">H13-6</strain>
    </source>
</reference>
<dbReference type="InterPro" id="IPR014721">
    <property type="entry name" value="Ribsml_uS5_D2-typ_fold_subgr"/>
</dbReference>
<gene>
    <name evidence="6" type="ORF">OK345_17200</name>
</gene>
<dbReference type="RefSeq" id="WP_265129229.1">
    <property type="nucleotide sequence ID" value="NZ_JAPCHY010000021.1"/>
</dbReference>
<comment type="caution">
    <text evidence="6">The sequence shown here is derived from an EMBL/GenBank/DDBJ whole genome shotgun (WGS) entry which is preliminary data.</text>
</comment>
<dbReference type="InterPro" id="IPR000523">
    <property type="entry name" value="Mg_chelatse_chII-like_cat_dom"/>
</dbReference>
<dbReference type="SUPFAM" id="SSF52540">
    <property type="entry name" value="P-loop containing nucleoside triphosphate hydrolases"/>
    <property type="match status" value="1"/>
</dbReference>
<dbReference type="InterPro" id="IPR003593">
    <property type="entry name" value="AAA+_ATPase"/>
</dbReference>
<dbReference type="Pfam" id="PF13541">
    <property type="entry name" value="ChlI"/>
    <property type="match status" value="1"/>
</dbReference>
<feature type="domain" description="MCM C-terminal AAA(+) ATPase" evidence="5">
    <location>
        <begin position="287"/>
        <end position="382"/>
    </location>
</feature>
<dbReference type="SUPFAM" id="SSF54211">
    <property type="entry name" value="Ribosomal protein S5 domain 2-like"/>
    <property type="match status" value="1"/>
</dbReference>
<feature type="compositionally biased region" description="Low complexity" evidence="4">
    <location>
        <begin position="419"/>
        <end position="428"/>
    </location>
</feature>
<protein>
    <submittedName>
        <fullName evidence="6">YifB family Mg chelatase-like AAA ATPase</fullName>
    </submittedName>
</protein>
<dbReference type="InterPro" id="IPR025158">
    <property type="entry name" value="Mg_chelat-rel_C"/>
</dbReference>
<feature type="region of interest" description="Disordered" evidence="4">
    <location>
        <begin position="388"/>
        <end position="428"/>
    </location>
</feature>
<dbReference type="InterPro" id="IPR004482">
    <property type="entry name" value="Mg_chelat-rel"/>
</dbReference>
<dbReference type="NCBIfam" id="TIGR00368">
    <property type="entry name" value="YifB family Mg chelatase-like AAA ATPase"/>
    <property type="match status" value="1"/>
</dbReference>
<evidence type="ECO:0000313" key="6">
    <source>
        <dbReference type="EMBL" id="MCW4474225.1"/>
    </source>
</evidence>
<evidence type="ECO:0000256" key="1">
    <source>
        <dbReference type="ARBA" id="ARBA00006354"/>
    </source>
</evidence>
<dbReference type="InterPro" id="IPR045006">
    <property type="entry name" value="CHLI-like"/>
</dbReference>
<evidence type="ECO:0000256" key="3">
    <source>
        <dbReference type="ARBA" id="ARBA00022840"/>
    </source>
</evidence>
<keyword evidence="2" id="KW-0547">Nucleotide-binding</keyword>
<dbReference type="PROSITE" id="PS50051">
    <property type="entry name" value="MCM_2"/>
    <property type="match status" value="1"/>
</dbReference>
<dbReference type="Pfam" id="PF13335">
    <property type="entry name" value="Mg_chelatase_C"/>
    <property type="match status" value="1"/>
</dbReference>
<dbReference type="Gene3D" id="3.30.230.10">
    <property type="match status" value="1"/>
</dbReference>